<reference evidence="1 2" key="1">
    <citation type="submission" date="2020-02" db="EMBL/GenBank/DDBJ databases">
        <title>Newly sequenced genome of strain CSTR1 showed variability in Candidatus Kuenenia stuttgartiensis genomes.</title>
        <authorList>
            <person name="Ding C."/>
            <person name="Adrian L."/>
        </authorList>
    </citation>
    <scope>NUCLEOTIDE SEQUENCE [LARGE SCALE GENOMIC DNA]</scope>
    <source>
        <strain evidence="1 2">CSTR1</strain>
    </source>
</reference>
<proteinExistence type="predicted"/>
<sequence length="43" mass="5258">MIKPSYIKLVRYIKIKVETNPFNPKYSDYFTMRKTYSNIRPVN</sequence>
<dbReference type="AlphaFoldDB" id="A0A6G7GPV0"/>
<dbReference type="Proteomes" id="UP000501926">
    <property type="component" value="Chromosome"/>
</dbReference>
<accession>A0A6G7GPV0</accession>
<protein>
    <submittedName>
        <fullName evidence="1">Uncharacterized protein</fullName>
    </submittedName>
</protein>
<evidence type="ECO:0000313" key="2">
    <source>
        <dbReference type="Proteomes" id="UP000501926"/>
    </source>
</evidence>
<gene>
    <name evidence="1" type="ORF">KsCSTR_20040</name>
</gene>
<dbReference type="EMBL" id="CP049055">
    <property type="protein sequence ID" value="QII11384.1"/>
    <property type="molecule type" value="Genomic_DNA"/>
</dbReference>
<organism evidence="1 2">
    <name type="scientific">Kuenenia stuttgartiensis</name>
    <dbReference type="NCBI Taxonomy" id="174633"/>
    <lineage>
        <taxon>Bacteria</taxon>
        <taxon>Pseudomonadati</taxon>
        <taxon>Planctomycetota</taxon>
        <taxon>Candidatus Brocadiia</taxon>
        <taxon>Candidatus Brocadiales</taxon>
        <taxon>Candidatus Brocadiaceae</taxon>
        <taxon>Candidatus Kuenenia</taxon>
    </lineage>
</organism>
<evidence type="ECO:0000313" key="1">
    <source>
        <dbReference type="EMBL" id="QII11384.1"/>
    </source>
</evidence>
<name>A0A6G7GPV0_KUEST</name>